<evidence type="ECO:0000256" key="3">
    <source>
        <dbReference type="SAM" id="SignalP"/>
    </source>
</evidence>
<dbReference type="AlphaFoldDB" id="A0A0K1D9B7"/>
<keyword evidence="5" id="KW-0800">Toxin</keyword>
<feature type="chain" id="PRO_5005458346" evidence="3">
    <location>
        <begin position="23"/>
        <end position="101"/>
    </location>
</feature>
<reference evidence="5" key="2">
    <citation type="submission" date="2015-02" db="EMBL/GenBank/DDBJ databases">
        <authorList>
            <person name="Chooi Y.-H."/>
        </authorList>
    </citation>
    <scope>NUCLEOTIDE SEQUENCE</scope>
</reference>
<keyword evidence="5" id="KW-0528">Neurotoxin</keyword>
<evidence type="ECO:0000256" key="2">
    <source>
        <dbReference type="ARBA" id="ARBA00022525"/>
    </source>
</evidence>
<protein>
    <submittedName>
        <fullName evidence="5">Putative neurotoxin LTDF 15-02</fullName>
    </submittedName>
</protein>
<comment type="subcellular location">
    <subcellularLocation>
        <location evidence="1">Secreted</location>
    </subcellularLocation>
</comment>
<name>A0A0K1D9B7_9ARAC</name>
<evidence type="ECO:0000259" key="4">
    <source>
        <dbReference type="SMART" id="SM01318"/>
    </source>
</evidence>
<evidence type="ECO:0000313" key="5">
    <source>
        <dbReference type="EMBL" id="AKT09032.1"/>
    </source>
</evidence>
<dbReference type="InterPro" id="IPR029277">
    <property type="entry name" value="SVWC_dom"/>
</dbReference>
<dbReference type="SMART" id="SM01318">
    <property type="entry name" value="SVWC"/>
    <property type="match status" value="1"/>
</dbReference>
<feature type="domain" description="Single" evidence="4">
    <location>
        <begin position="36"/>
        <end position="100"/>
    </location>
</feature>
<keyword evidence="3" id="KW-0732">Signal</keyword>
<proteinExistence type="evidence at transcript level"/>
<feature type="signal peptide" evidence="3">
    <location>
        <begin position="1"/>
        <end position="22"/>
    </location>
</feature>
<keyword evidence="2" id="KW-0964">Secreted</keyword>
<organism evidence="5">
    <name type="scientific">Dolomedes fimbriatus</name>
    <dbReference type="NCBI Taxonomy" id="1432569"/>
    <lineage>
        <taxon>Eukaryota</taxon>
        <taxon>Metazoa</taxon>
        <taxon>Ecdysozoa</taxon>
        <taxon>Arthropoda</taxon>
        <taxon>Chelicerata</taxon>
        <taxon>Arachnida</taxon>
        <taxon>Araneae</taxon>
        <taxon>Araneomorphae</taxon>
        <taxon>Entelegynae</taxon>
        <taxon>Lycosoidea</taxon>
        <taxon>Pisauridae</taxon>
        <taxon>Dolomedes</taxon>
    </lineage>
</organism>
<accession>A0A0K1D9B7</accession>
<dbReference type="Pfam" id="PF15430">
    <property type="entry name" value="SVWC"/>
    <property type="match status" value="1"/>
</dbReference>
<evidence type="ECO:0000256" key="1">
    <source>
        <dbReference type="ARBA" id="ARBA00004613"/>
    </source>
</evidence>
<sequence length="101" mass="11166">MLQTLYISLFFGCTFLLLDTNAYTYIQPLNTESGFCEGPGFKVAVGEEGYSTDESCEKILCHHGSREVFGCGKVIPPSDPQCHMVRESGHHPDCCLQVRCA</sequence>
<reference evidence="5" key="1">
    <citation type="journal article" date="2014" name="Sci. Data">
        <title>Comprehensive analysis of the venom gland transcriptome of the spider Dolomedes fimbriatus.</title>
        <authorList>
            <person name="Kozlov S.A."/>
            <person name="Lazarev V.N."/>
            <person name="Kostryukova E.S."/>
            <person name="Selezneva O.V."/>
            <person name="Ospanova E.A."/>
            <person name="Alexeev D.G."/>
            <person name="Govorun V.M."/>
            <person name="Grishin E.V."/>
        </authorList>
    </citation>
    <scope>NUCLEOTIDE SEQUENCE</scope>
</reference>
<dbReference type="EMBL" id="KP792956">
    <property type="protein sequence ID" value="AKT09032.1"/>
    <property type="molecule type" value="mRNA"/>
</dbReference>
<dbReference type="GO" id="GO:0005576">
    <property type="term" value="C:extracellular region"/>
    <property type="evidence" value="ECO:0007669"/>
    <property type="project" value="UniProtKB-SubCell"/>
</dbReference>